<dbReference type="GO" id="GO:0008253">
    <property type="term" value="F:5'-nucleotidase activity"/>
    <property type="evidence" value="ECO:0007669"/>
    <property type="project" value="TreeGrafter"/>
</dbReference>
<sequence length="439" mass="51060">MYSKNVLKLVRPVINRTFSYTATQRKLNSDRAFNINHYDCIGFDLDNTLARYRIGNMLELEYRILSNHLVKERNYPGDLLLQPVDPNFFIKGLIVDDEHGNVIRIGPDGTILQATHGTKWLTPDEILQYYPTRHWRATDLFVQDPLQTWNGPYSEKMRTLLDYFDIAISLIFARAVDAIDAVHGQKKVYNIWPDLLNALMHMFNREHFEQDAGGYFPELKYNPDLYYYKCSPNVLNWLKELRDRGKKLYLITGAHADFANHTASSTLGPNWRDYFDIVVSYAKKPGFFMHERDFLVLNDSYKETGPALELRNGSIYTHGNWKMLKEHLTRLSSAQTPKFLYIGDNLVQDIYTPNVHSGCDTVNVCEELEVEKLDLYTGESHPDRHILSSSLWGSYFEIKDSNQKTVWYNIMKNHSKICVPSVDYLARFPIDHDFKCAIA</sequence>
<dbReference type="InParanoid" id="A0A6P7GDN6"/>
<accession>A0A6P7GDN6</accession>
<dbReference type="PANTHER" id="PTHR12103:SF38">
    <property type="entry name" value="5'-NUCLEOTIDASE DOMAIN-CONTAINING PROTEIN 1"/>
    <property type="match status" value="1"/>
</dbReference>
<dbReference type="InterPro" id="IPR023214">
    <property type="entry name" value="HAD_sf"/>
</dbReference>
<dbReference type="InterPro" id="IPR008380">
    <property type="entry name" value="HAD-SF_hydro_IG_5-nucl"/>
</dbReference>
<name>A0A6P7GDN6_DIAVI</name>
<dbReference type="RefSeq" id="XP_028147599.1">
    <property type="nucleotide sequence ID" value="XM_028291798.1"/>
</dbReference>
<evidence type="ECO:0000256" key="1">
    <source>
        <dbReference type="ARBA" id="ARBA00009589"/>
    </source>
</evidence>
<evidence type="ECO:0000256" key="6">
    <source>
        <dbReference type="ARBA" id="ARBA00069357"/>
    </source>
</evidence>
<evidence type="ECO:0000256" key="3">
    <source>
        <dbReference type="ARBA" id="ARBA00022801"/>
    </source>
</evidence>
<keyword evidence="2" id="KW-0479">Metal-binding</keyword>
<dbReference type="FunFam" id="3.40.50.1000:FF:000086">
    <property type="entry name" value="LD24878p"/>
    <property type="match status" value="1"/>
</dbReference>
<evidence type="ECO:0000256" key="2">
    <source>
        <dbReference type="ARBA" id="ARBA00022723"/>
    </source>
</evidence>
<dbReference type="PANTHER" id="PTHR12103">
    <property type="entry name" value="5'-NUCLEOTIDASE DOMAIN-CONTAINING"/>
    <property type="match status" value="1"/>
</dbReference>
<keyword evidence="4" id="KW-0460">Magnesium</keyword>
<dbReference type="Gene3D" id="3.40.50.1000">
    <property type="entry name" value="HAD superfamily/HAD-like"/>
    <property type="match status" value="1"/>
</dbReference>
<protein>
    <recommendedName>
        <fullName evidence="6">5'-nucleotidase domain-containing protein 1</fullName>
    </recommendedName>
</protein>
<keyword evidence="5" id="KW-0007">Acetylation</keyword>
<dbReference type="AlphaFoldDB" id="A0A6P7GDN6"/>
<evidence type="ECO:0000313" key="7">
    <source>
        <dbReference type="RefSeq" id="XP_028147599.1"/>
    </source>
</evidence>
<proteinExistence type="inferred from homology"/>
<evidence type="ECO:0000256" key="4">
    <source>
        <dbReference type="ARBA" id="ARBA00022842"/>
    </source>
</evidence>
<dbReference type="SUPFAM" id="SSF56784">
    <property type="entry name" value="HAD-like"/>
    <property type="match status" value="1"/>
</dbReference>
<dbReference type="FunCoup" id="A0A6P7GDN6">
    <property type="interactions" value="780"/>
</dbReference>
<gene>
    <name evidence="7" type="primary">LOC114341010</name>
</gene>
<dbReference type="NCBIfam" id="TIGR02244">
    <property type="entry name" value="HAD-IG-Ncltidse"/>
    <property type="match status" value="1"/>
</dbReference>
<comment type="similarity">
    <text evidence="1">Belongs to the 5'(3')-deoxyribonucleotidase family.</text>
</comment>
<dbReference type="InterPro" id="IPR036412">
    <property type="entry name" value="HAD-like_sf"/>
</dbReference>
<dbReference type="GO" id="GO:0046872">
    <property type="term" value="F:metal ion binding"/>
    <property type="evidence" value="ECO:0007669"/>
    <property type="project" value="UniProtKB-KW"/>
</dbReference>
<keyword evidence="3" id="KW-0378">Hydrolase</keyword>
<organism evidence="7">
    <name type="scientific">Diabrotica virgifera virgifera</name>
    <name type="common">western corn rootworm</name>
    <dbReference type="NCBI Taxonomy" id="50390"/>
    <lineage>
        <taxon>Eukaryota</taxon>
        <taxon>Metazoa</taxon>
        <taxon>Ecdysozoa</taxon>
        <taxon>Arthropoda</taxon>
        <taxon>Hexapoda</taxon>
        <taxon>Insecta</taxon>
        <taxon>Pterygota</taxon>
        <taxon>Neoptera</taxon>
        <taxon>Endopterygota</taxon>
        <taxon>Coleoptera</taxon>
        <taxon>Polyphaga</taxon>
        <taxon>Cucujiformia</taxon>
        <taxon>Chrysomeloidea</taxon>
        <taxon>Chrysomelidae</taxon>
        <taxon>Galerucinae</taxon>
        <taxon>Diabroticina</taxon>
        <taxon>Diabroticites</taxon>
        <taxon>Diabrotica</taxon>
    </lineage>
</organism>
<reference evidence="7" key="1">
    <citation type="submission" date="2025-08" db="UniProtKB">
        <authorList>
            <consortium name="RefSeq"/>
        </authorList>
    </citation>
    <scope>IDENTIFICATION</scope>
    <source>
        <tissue evidence="7">Whole insect</tissue>
    </source>
</reference>
<evidence type="ECO:0000256" key="5">
    <source>
        <dbReference type="ARBA" id="ARBA00022990"/>
    </source>
</evidence>
<dbReference type="Pfam" id="PF05761">
    <property type="entry name" value="5_nucleotid"/>
    <property type="match status" value="1"/>
</dbReference>